<dbReference type="Gene3D" id="3.40.50.2300">
    <property type="match status" value="1"/>
</dbReference>
<dbReference type="InterPro" id="IPR011006">
    <property type="entry name" value="CheY-like_superfamily"/>
</dbReference>
<evidence type="ECO:0000259" key="2">
    <source>
        <dbReference type="PROSITE" id="PS50110"/>
    </source>
</evidence>
<evidence type="ECO:0000256" key="1">
    <source>
        <dbReference type="PROSITE-ProRule" id="PRU00169"/>
    </source>
</evidence>
<dbReference type="RefSeq" id="WP_149075684.1">
    <property type="nucleotide sequence ID" value="NZ_CP043329.1"/>
</dbReference>
<dbReference type="PROSITE" id="PS50110">
    <property type="entry name" value="RESPONSE_REGULATORY"/>
    <property type="match status" value="1"/>
</dbReference>
<dbReference type="KEGG" id="pej:FYC62_16200"/>
<dbReference type="EMBL" id="CP043329">
    <property type="protein sequence ID" value="QEK53043.1"/>
    <property type="molecule type" value="Genomic_DNA"/>
</dbReference>
<accession>A0A5C0VMZ8</accession>
<protein>
    <submittedName>
        <fullName evidence="3">Response regulator</fullName>
    </submittedName>
</protein>
<proteinExistence type="predicted"/>
<feature type="modified residue" description="4-aspartylphosphate" evidence="1">
    <location>
        <position position="60"/>
    </location>
</feature>
<keyword evidence="1" id="KW-0597">Phosphoprotein</keyword>
<dbReference type="AlphaFoldDB" id="A0A5C0VMZ8"/>
<gene>
    <name evidence="3" type="ORF">FYC62_16200</name>
</gene>
<reference evidence="3 4" key="1">
    <citation type="submission" date="2019-08" db="EMBL/GenBank/DDBJ databases">
        <title>Pedobacter sp. nov., isolated from Han river, South Korea.</title>
        <authorList>
            <person name="Lee D.-H."/>
            <person name="Kim Y.-S."/>
            <person name="Hwang E.-M."/>
            <person name="Le Tran T.C."/>
            <person name="Cha C.-J."/>
        </authorList>
    </citation>
    <scope>NUCLEOTIDE SEQUENCE [LARGE SCALE GENOMIC DNA]</scope>
    <source>
        <strain evidence="3 4">CJ43</strain>
    </source>
</reference>
<evidence type="ECO:0000313" key="4">
    <source>
        <dbReference type="Proteomes" id="UP000323653"/>
    </source>
</evidence>
<feature type="domain" description="Response regulatory" evidence="2">
    <location>
        <begin position="4"/>
        <end position="130"/>
    </location>
</feature>
<organism evidence="3 4">
    <name type="scientific">Pedobacter aquae</name>
    <dbReference type="NCBI Taxonomy" id="2605747"/>
    <lineage>
        <taxon>Bacteria</taxon>
        <taxon>Pseudomonadati</taxon>
        <taxon>Bacteroidota</taxon>
        <taxon>Sphingobacteriia</taxon>
        <taxon>Sphingobacteriales</taxon>
        <taxon>Sphingobacteriaceae</taxon>
        <taxon>Pedobacter</taxon>
    </lineage>
</organism>
<dbReference type="GO" id="GO:0000160">
    <property type="term" value="P:phosphorelay signal transduction system"/>
    <property type="evidence" value="ECO:0007669"/>
    <property type="project" value="InterPro"/>
</dbReference>
<name>A0A5C0VMZ8_9SPHI</name>
<evidence type="ECO:0000313" key="3">
    <source>
        <dbReference type="EMBL" id="QEK53043.1"/>
    </source>
</evidence>
<dbReference type="Proteomes" id="UP000323653">
    <property type="component" value="Chromosome"/>
</dbReference>
<dbReference type="Pfam" id="PF00072">
    <property type="entry name" value="Response_reg"/>
    <property type="match status" value="1"/>
</dbReference>
<keyword evidence="4" id="KW-1185">Reference proteome</keyword>
<dbReference type="SUPFAM" id="SSF52172">
    <property type="entry name" value="CheY-like"/>
    <property type="match status" value="1"/>
</dbReference>
<dbReference type="InterPro" id="IPR001789">
    <property type="entry name" value="Sig_transdc_resp-reg_receiver"/>
</dbReference>
<sequence length="130" mass="15131">MKLNFIIVDDRELDCYIAEKLIYNTGKCNKFKAYDNAIEALQDIKSVKPEEDAITVLLLDIMMPVMNGFQFIEEFENLPKAVKDHYRIISITTSLNKNDITRIATYDSVYGVLRKPYSYEAFDEMITKIK</sequence>